<dbReference type="WBParaSite" id="PDA_v2.g5618.t1">
    <property type="protein sequence ID" value="PDA_v2.g5618.t1"/>
    <property type="gene ID" value="PDA_v2.g5618"/>
</dbReference>
<keyword evidence="1" id="KW-1185">Reference proteome</keyword>
<dbReference type="AlphaFoldDB" id="A0A914R2I2"/>
<name>A0A914R2I2_9BILA</name>
<evidence type="ECO:0000313" key="1">
    <source>
        <dbReference type="Proteomes" id="UP000887578"/>
    </source>
</evidence>
<protein>
    <submittedName>
        <fullName evidence="2">LAGLIDADG homing endonuclease</fullName>
    </submittedName>
</protein>
<reference evidence="2" key="1">
    <citation type="submission" date="2022-11" db="UniProtKB">
        <authorList>
            <consortium name="WormBaseParasite"/>
        </authorList>
    </citation>
    <scope>IDENTIFICATION</scope>
</reference>
<accession>A0A914R2I2</accession>
<proteinExistence type="predicted"/>
<dbReference type="Proteomes" id="UP000887578">
    <property type="component" value="Unplaced"/>
</dbReference>
<sequence length="100" mass="11316">MGTETKSLKSYICKESTQQEEYRKKYPKYDGRGILVAIIDGIVADFSLKGMQKTTTGFRKIVDCFDFSSKRLINISTVKKVDSENTIFGLSGLKLKVCLY</sequence>
<organism evidence="1 2">
    <name type="scientific">Panagrolaimus davidi</name>
    <dbReference type="NCBI Taxonomy" id="227884"/>
    <lineage>
        <taxon>Eukaryota</taxon>
        <taxon>Metazoa</taxon>
        <taxon>Ecdysozoa</taxon>
        <taxon>Nematoda</taxon>
        <taxon>Chromadorea</taxon>
        <taxon>Rhabditida</taxon>
        <taxon>Tylenchina</taxon>
        <taxon>Panagrolaimomorpha</taxon>
        <taxon>Panagrolaimoidea</taxon>
        <taxon>Panagrolaimidae</taxon>
        <taxon>Panagrolaimus</taxon>
    </lineage>
</organism>
<evidence type="ECO:0000313" key="2">
    <source>
        <dbReference type="WBParaSite" id="PDA_v2.g5618.t1"/>
    </source>
</evidence>